<dbReference type="PANTHER" id="PTHR11851">
    <property type="entry name" value="METALLOPROTEASE"/>
    <property type="match status" value="1"/>
</dbReference>
<keyword evidence="6" id="KW-1185">Reference proteome</keyword>
<dbReference type="InterPro" id="IPR011249">
    <property type="entry name" value="Metalloenz_LuxS/M16"/>
</dbReference>
<comment type="caution">
    <text evidence="5">The sequence shown here is derived from an EMBL/GenBank/DDBJ whole genome shotgun (WGS) entry which is preliminary data.</text>
</comment>
<dbReference type="Proteomes" id="UP000274843">
    <property type="component" value="Unassembled WGS sequence"/>
</dbReference>
<sequence length="463" mass="49904">MFPHECWDSMARQIAGHEQAAGTTRTLETGANGQVVKRTVLPGGLRVVTEHVPGVRSATVGLWVGVGSRDEPPKVAGAAHYLEHLLFKGTTNRSAVQIAEEIDAVGGELNAFTAKEHTCYYAQVLDEDLPLAMDLVTDVVFEALCAESDVDTERSVVLEEIAMRDDDPEDLLHDTFVTTVLGSHPLARPVLGTTESITGMSASGLRGFYRRRYTLPKMVLAVAGNVEHAQVLRLARKALRGRLSGSDTPVPPRAGKARVAAERRLVLHSDDTEQAHVMLGMKALSRHDERRYALSVLNAALGGGMSSRLFQEVREQRGLAYQVYSSVATYADTGHFSVYAGCQPERLGEVSAVLRDVLGQVGKDGFTDAEVARAKGQLRGGIVLGLEDTASRMSRIGKQELNYGVHLTVDESVERIAAVTTEEVCELARTLFGTPGGVTAAAVVGPYASEQDLPEDLHEVIAK</sequence>
<evidence type="ECO:0000259" key="4">
    <source>
        <dbReference type="Pfam" id="PF05193"/>
    </source>
</evidence>
<name>A0A3N2GP38_9PSEU</name>
<evidence type="ECO:0000256" key="1">
    <source>
        <dbReference type="ARBA" id="ARBA00007261"/>
    </source>
</evidence>
<evidence type="ECO:0000259" key="3">
    <source>
        <dbReference type="Pfam" id="PF00675"/>
    </source>
</evidence>
<feature type="domain" description="Peptidase M16 C-terminal" evidence="4">
    <location>
        <begin position="205"/>
        <end position="378"/>
    </location>
</feature>
<proteinExistence type="inferred from homology"/>
<dbReference type="GO" id="GO:0006508">
    <property type="term" value="P:proteolysis"/>
    <property type="evidence" value="ECO:0007669"/>
    <property type="project" value="InterPro"/>
</dbReference>
<dbReference type="GO" id="GO:0046872">
    <property type="term" value="F:metal ion binding"/>
    <property type="evidence" value="ECO:0007669"/>
    <property type="project" value="InterPro"/>
</dbReference>
<feature type="domain" description="Peptidase M16 N-terminal" evidence="3">
    <location>
        <begin position="46"/>
        <end position="193"/>
    </location>
</feature>
<reference evidence="5 6" key="1">
    <citation type="submission" date="2018-11" db="EMBL/GenBank/DDBJ databases">
        <title>Sequencing the genomes of 1000 actinobacteria strains.</title>
        <authorList>
            <person name="Klenk H.-P."/>
        </authorList>
    </citation>
    <scope>NUCLEOTIDE SEQUENCE [LARGE SCALE GENOMIC DNA]</scope>
    <source>
        <strain evidence="5 6">DSM 44348</strain>
    </source>
</reference>
<dbReference type="InterPro" id="IPR050361">
    <property type="entry name" value="MPP/UQCRC_Complex"/>
</dbReference>
<dbReference type="GO" id="GO:0004222">
    <property type="term" value="F:metalloendopeptidase activity"/>
    <property type="evidence" value="ECO:0007669"/>
    <property type="project" value="InterPro"/>
</dbReference>
<evidence type="ECO:0000313" key="6">
    <source>
        <dbReference type="Proteomes" id="UP000274843"/>
    </source>
</evidence>
<dbReference type="InterPro" id="IPR001431">
    <property type="entry name" value="Pept_M16_Zn_BS"/>
</dbReference>
<dbReference type="Gene3D" id="3.30.830.10">
    <property type="entry name" value="Metalloenzyme, LuxS/M16 peptidase-like"/>
    <property type="match status" value="2"/>
</dbReference>
<accession>A0A3N2GP38</accession>
<organism evidence="5 6">
    <name type="scientific">Amycolatopsis thermoflava</name>
    <dbReference type="NCBI Taxonomy" id="84480"/>
    <lineage>
        <taxon>Bacteria</taxon>
        <taxon>Bacillati</taxon>
        <taxon>Actinomycetota</taxon>
        <taxon>Actinomycetes</taxon>
        <taxon>Pseudonocardiales</taxon>
        <taxon>Pseudonocardiaceae</taxon>
        <taxon>Amycolatopsis</taxon>
        <taxon>Amycolatopsis methanolica group</taxon>
    </lineage>
</organism>
<dbReference type="AlphaFoldDB" id="A0A3N2GP38"/>
<dbReference type="InterPro" id="IPR007863">
    <property type="entry name" value="Peptidase_M16_C"/>
</dbReference>
<protein>
    <submittedName>
        <fullName evidence="5">Putative Zn-dependent peptidase</fullName>
    </submittedName>
</protein>
<dbReference type="SUPFAM" id="SSF63411">
    <property type="entry name" value="LuxS/MPP-like metallohydrolase"/>
    <property type="match status" value="2"/>
</dbReference>
<evidence type="ECO:0000256" key="2">
    <source>
        <dbReference type="RuleBase" id="RU004447"/>
    </source>
</evidence>
<dbReference type="PROSITE" id="PS00143">
    <property type="entry name" value="INSULINASE"/>
    <property type="match status" value="1"/>
</dbReference>
<evidence type="ECO:0000313" key="5">
    <source>
        <dbReference type="EMBL" id="ROS38361.1"/>
    </source>
</evidence>
<comment type="similarity">
    <text evidence="1 2">Belongs to the peptidase M16 family.</text>
</comment>
<dbReference type="EMBL" id="RKHY01000001">
    <property type="protein sequence ID" value="ROS38361.1"/>
    <property type="molecule type" value="Genomic_DNA"/>
</dbReference>
<dbReference type="PANTHER" id="PTHR11851:SF49">
    <property type="entry name" value="MITOCHONDRIAL-PROCESSING PEPTIDASE SUBUNIT ALPHA"/>
    <property type="match status" value="1"/>
</dbReference>
<dbReference type="FunFam" id="3.30.830.10:FF:000008">
    <property type="entry name" value="Mitochondrial-processing peptidase subunit beta"/>
    <property type="match status" value="1"/>
</dbReference>
<dbReference type="Pfam" id="PF00675">
    <property type="entry name" value="Peptidase_M16"/>
    <property type="match status" value="1"/>
</dbReference>
<dbReference type="InterPro" id="IPR011765">
    <property type="entry name" value="Pept_M16_N"/>
</dbReference>
<dbReference type="Pfam" id="PF05193">
    <property type="entry name" value="Peptidase_M16_C"/>
    <property type="match status" value="1"/>
</dbReference>
<gene>
    <name evidence="5" type="ORF">EDD35_0633</name>
</gene>